<reference evidence="3" key="1">
    <citation type="journal article" date="2011" name="Parasite Immunol.">
        <title>Cestode genomics - progress and prospects for advancing basic and applied aspects of flatworm biology.</title>
        <authorList>
            <person name="Olson P.D."/>
            <person name="Zarowiecki M."/>
            <person name="Kiss F."/>
            <person name="Brehm K."/>
        </authorList>
    </citation>
    <scope>NUCLEOTIDE SEQUENCE</scope>
    <source>
        <strain evidence="3">JAVA</strain>
    </source>
</reference>
<sequence>MKMSTPFHLMLLAISVLAGSQGGVDGEKKDISQLPKHFHWGEVGPHTIELEWEVEKLGSDYADSIALIAEPASSLASPKRKEEDFKLGKLALDGLYPKTLYNVTMEVLRKHDLLTSSEGQIETKPTGTEKSVDTTGASALTSVVSVLVLVCIAVVLA</sequence>
<dbReference type="EMBL" id="LN902842">
    <property type="protein sequence ID" value="CDS41725.1"/>
    <property type="molecule type" value="Genomic_DNA"/>
</dbReference>
<keyword evidence="1" id="KW-0812">Transmembrane</keyword>
<keyword evidence="2" id="KW-0732">Signal</keyword>
<name>F6IB63_ECHMU</name>
<keyword evidence="5" id="KW-1185">Reference proteome</keyword>
<dbReference type="AlphaFoldDB" id="F6IB63"/>
<feature type="signal peptide" evidence="2">
    <location>
        <begin position="1"/>
        <end position="26"/>
    </location>
</feature>
<proteinExistence type="evidence at transcript level"/>
<feature type="transmembrane region" description="Helical" evidence="1">
    <location>
        <begin position="136"/>
        <end position="156"/>
    </location>
</feature>
<feature type="chain" id="PRO_5014303619" evidence="2">
    <location>
        <begin position="27"/>
        <end position="157"/>
    </location>
</feature>
<reference evidence="4" key="3">
    <citation type="submission" date="2015-11" db="EMBL/GenBank/DDBJ databases">
        <authorList>
            <person name="Zhang Y."/>
            <person name="Guo Z."/>
        </authorList>
    </citation>
    <scope>NUCLEOTIDE SEQUENCE</scope>
</reference>
<gene>
    <name evidence="3" type="primary">oal</name>
    <name evidence="4" type="ORF">EmuJ_000940200</name>
</gene>
<keyword evidence="1" id="KW-0472">Membrane</keyword>
<accession>F6IB63</accession>
<dbReference type="EMBL" id="FR848832">
    <property type="protein sequence ID" value="CCA61906.1"/>
    <property type="molecule type" value="mRNA"/>
</dbReference>
<organism evidence="3">
    <name type="scientific">Echinococcus multilocularis</name>
    <name type="common">Fox tapeworm</name>
    <dbReference type="NCBI Taxonomy" id="6211"/>
    <lineage>
        <taxon>Eukaryota</taxon>
        <taxon>Metazoa</taxon>
        <taxon>Spiralia</taxon>
        <taxon>Lophotrochozoa</taxon>
        <taxon>Platyhelminthes</taxon>
        <taxon>Cestoda</taxon>
        <taxon>Eucestoda</taxon>
        <taxon>Cyclophyllidea</taxon>
        <taxon>Taeniidae</taxon>
        <taxon>Echinococcus</taxon>
    </lineage>
</organism>
<protein>
    <submittedName>
        <fullName evidence="4">Fibronectin type III domain-containing protein</fullName>
    </submittedName>
    <submittedName>
        <fullName evidence="3">Fibronectin-domain containing protein</fullName>
    </submittedName>
</protein>
<evidence type="ECO:0000313" key="3">
    <source>
        <dbReference type="EMBL" id="CCA61906.1"/>
    </source>
</evidence>
<evidence type="ECO:0000256" key="1">
    <source>
        <dbReference type="SAM" id="Phobius"/>
    </source>
</evidence>
<dbReference type="OrthoDB" id="10336679at2759"/>
<dbReference type="OMA" id="HQGIGEA"/>
<dbReference type="Proteomes" id="UP000017246">
    <property type="component" value="Unassembled WGS sequence"/>
</dbReference>
<evidence type="ECO:0000313" key="5">
    <source>
        <dbReference type="Proteomes" id="UP000017246"/>
    </source>
</evidence>
<evidence type="ECO:0000256" key="2">
    <source>
        <dbReference type="SAM" id="SignalP"/>
    </source>
</evidence>
<evidence type="ECO:0000313" key="4">
    <source>
        <dbReference type="EMBL" id="CDS41725.1"/>
    </source>
</evidence>
<keyword evidence="1" id="KW-1133">Transmembrane helix</keyword>
<reference evidence="4" key="2">
    <citation type="journal article" date="2013" name="Nature">
        <title>The genomes of four tapeworm species reveal adaptations to parasitism.</title>
        <authorList>
            <person name="Tsai I.J."/>
            <person name="Zarowiecki M."/>
            <person name="Holroyd N."/>
            <person name="Garciarrubio A."/>
            <person name="Sanchez-Flores A."/>
            <person name="Brooks K.L."/>
            <person name="Tracey A."/>
            <person name="Bobes R.J."/>
            <person name="Fragoso G."/>
            <person name="Sciutto E."/>
            <person name="Aslett M."/>
            <person name="Beasley H."/>
            <person name="Bennett H.M."/>
            <person name="Cai J."/>
            <person name="Camicia F."/>
            <person name="Clark R."/>
            <person name="Cucher M."/>
            <person name="De Silva N."/>
            <person name="Day T.A."/>
            <person name="Deplazes P."/>
            <person name="Estrada K."/>
            <person name="Fernandez C."/>
            <person name="Holland P.W."/>
            <person name="Hou J."/>
            <person name="Hu S."/>
            <person name="Huckvale T."/>
            <person name="Hung S.S."/>
            <person name="Kamenetzky L."/>
            <person name="Keane J.A."/>
            <person name="Kiss F."/>
            <person name="Koziol U."/>
            <person name="Lambert O."/>
            <person name="Liu K."/>
            <person name="Luo X."/>
            <person name="Luo Y."/>
            <person name="Macchiaroli N."/>
            <person name="Nichol S."/>
            <person name="Paps J."/>
            <person name="Parkinson J."/>
            <person name="Pouchkina-Stantcheva N."/>
            <person name="Riddiford N."/>
            <person name="Rosenzvit M."/>
            <person name="Salinas G."/>
            <person name="Wasmuth J.D."/>
            <person name="Zamanian M."/>
            <person name="Zheng Y."/>
            <person name="Cai X."/>
            <person name="Soberon X."/>
            <person name="Olson P.D."/>
            <person name="Laclette J.P."/>
            <person name="Brehm K."/>
            <person name="Berriman M."/>
            <person name="Garciarrubio A."/>
            <person name="Bobes R.J."/>
            <person name="Fragoso G."/>
            <person name="Sanchez-Flores A."/>
            <person name="Estrada K."/>
            <person name="Cevallos M.A."/>
            <person name="Morett E."/>
            <person name="Gonzalez V."/>
            <person name="Portillo T."/>
            <person name="Ochoa-Leyva A."/>
            <person name="Jose M.V."/>
            <person name="Sciutto E."/>
            <person name="Landa A."/>
            <person name="Jimenez L."/>
            <person name="Valdes V."/>
            <person name="Carrero J.C."/>
            <person name="Larralde C."/>
            <person name="Morales-Montor J."/>
            <person name="Limon-Lason J."/>
            <person name="Soberon X."/>
            <person name="Laclette J.P."/>
        </authorList>
    </citation>
    <scope>NUCLEOTIDE SEQUENCE [LARGE SCALE GENOMIC DNA]</scope>
</reference>